<dbReference type="VEuPathDB" id="VectorBase:HLOH_064437"/>
<comment type="subcellular location">
    <subcellularLocation>
        <location evidence="1">Secreted</location>
    </subcellularLocation>
</comment>
<dbReference type="InterPro" id="IPR003172">
    <property type="entry name" value="ML_dom"/>
</dbReference>
<feature type="chain" id="PRO_5039886194" description="MD-2-related lipid-recognition domain-containing protein" evidence="6">
    <location>
        <begin position="24"/>
        <end position="151"/>
    </location>
</feature>
<dbReference type="OrthoDB" id="4937502at2759"/>
<keyword evidence="3" id="KW-0964">Secreted</keyword>
<dbReference type="InterPro" id="IPR014756">
    <property type="entry name" value="Ig_E-set"/>
</dbReference>
<dbReference type="PANTHER" id="PTHR11306">
    <property type="entry name" value="NIEMANN PICK TYPE C2 PROTEIN NPC2-RELATED"/>
    <property type="match status" value="1"/>
</dbReference>
<keyword evidence="4 6" id="KW-0732">Signal</keyword>
<dbReference type="GO" id="GO:0032934">
    <property type="term" value="F:sterol binding"/>
    <property type="evidence" value="ECO:0007669"/>
    <property type="project" value="InterPro"/>
</dbReference>
<evidence type="ECO:0000313" key="8">
    <source>
        <dbReference type="EMBL" id="KAH9362715.1"/>
    </source>
</evidence>
<accession>A0A9J6FIE3</accession>
<dbReference type="Gene3D" id="2.60.40.770">
    <property type="match status" value="1"/>
</dbReference>
<evidence type="ECO:0000256" key="6">
    <source>
        <dbReference type="SAM" id="SignalP"/>
    </source>
</evidence>
<feature type="domain" description="MD-2-related lipid-recognition" evidence="7">
    <location>
        <begin position="25"/>
        <end position="147"/>
    </location>
</feature>
<evidence type="ECO:0000256" key="5">
    <source>
        <dbReference type="ARBA" id="ARBA00023157"/>
    </source>
</evidence>
<comment type="similarity">
    <text evidence="2">Belongs to the NPC2 family.</text>
</comment>
<dbReference type="SMART" id="SM00737">
    <property type="entry name" value="ML"/>
    <property type="match status" value="1"/>
</dbReference>
<dbReference type="OMA" id="FFCWKIP"/>
<dbReference type="Proteomes" id="UP000821853">
    <property type="component" value="Chromosome 1"/>
</dbReference>
<proteinExistence type="inferred from homology"/>
<dbReference type="SUPFAM" id="SSF81296">
    <property type="entry name" value="E set domains"/>
    <property type="match status" value="1"/>
</dbReference>
<dbReference type="InterPro" id="IPR039670">
    <property type="entry name" value="NPC2-like"/>
</dbReference>
<comment type="caution">
    <text evidence="8">The sequence shown here is derived from an EMBL/GenBank/DDBJ whole genome shotgun (WGS) entry which is preliminary data.</text>
</comment>
<feature type="signal peptide" evidence="6">
    <location>
        <begin position="1"/>
        <end position="23"/>
    </location>
</feature>
<name>A0A9J6FIE3_HAELO</name>
<evidence type="ECO:0000256" key="3">
    <source>
        <dbReference type="ARBA" id="ARBA00022525"/>
    </source>
</evidence>
<dbReference type="Pfam" id="PF02221">
    <property type="entry name" value="E1_DerP2_DerF2"/>
    <property type="match status" value="1"/>
</dbReference>
<evidence type="ECO:0000256" key="2">
    <source>
        <dbReference type="ARBA" id="ARBA00006370"/>
    </source>
</evidence>
<dbReference type="AlphaFoldDB" id="A0A9J6FIE3"/>
<evidence type="ECO:0000313" key="9">
    <source>
        <dbReference type="Proteomes" id="UP000821853"/>
    </source>
</evidence>
<evidence type="ECO:0000256" key="4">
    <source>
        <dbReference type="ARBA" id="ARBA00022729"/>
    </source>
</evidence>
<dbReference type="EMBL" id="JABSTR010000001">
    <property type="protein sequence ID" value="KAH9362715.1"/>
    <property type="molecule type" value="Genomic_DNA"/>
</dbReference>
<organism evidence="8 9">
    <name type="scientific">Haemaphysalis longicornis</name>
    <name type="common">Bush tick</name>
    <dbReference type="NCBI Taxonomy" id="44386"/>
    <lineage>
        <taxon>Eukaryota</taxon>
        <taxon>Metazoa</taxon>
        <taxon>Ecdysozoa</taxon>
        <taxon>Arthropoda</taxon>
        <taxon>Chelicerata</taxon>
        <taxon>Arachnida</taxon>
        <taxon>Acari</taxon>
        <taxon>Parasitiformes</taxon>
        <taxon>Ixodida</taxon>
        <taxon>Ixodoidea</taxon>
        <taxon>Ixodidae</taxon>
        <taxon>Haemaphysalinae</taxon>
        <taxon>Haemaphysalis</taxon>
    </lineage>
</organism>
<gene>
    <name evidence="8" type="ORF">HPB48_001188</name>
</gene>
<keyword evidence="9" id="KW-1185">Reference proteome</keyword>
<dbReference type="GO" id="GO:0032367">
    <property type="term" value="P:intracellular cholesterol transport"/>
    <property type="evidence" value="ECO:0007669"/>
    <property type="project" value="InterPro"/>
</dbReference>
<reference evidence="8 9" key="1">
    <citation type="journal article" date="2020" name="Cell">
        <title>Large-Scale Comparative Analyses of Tick Genomes Elucidate Their Genetic Diversity and Vector Capacities.</title>
        <authorList>
            <consortium name="Tick Genome and Microbiome Consortium (TIGMIC)"/>
            <person name="Jia N."/>
            <person name="Wang J."/>
            <person name="Shi W."/>
            <person name="Du L."/>
            <person name="Sun Y."/>
            <person name="Zhan W."/>
            <person name="Jiang J.F."/>
            <person name="Wang Q."/>
            <person name="Zhang B."/>
            <person name="Ji P."/>
            <person name="Bell-Sakyi L."/>
            <person name="Cui X.M."/>
            <person name="Yuan T.T."/>
            <person name="Jiang B.G."/>
            <person name="Yang W.F."/>
            <person name="Lam T.T."/>
            <person name="Chang Q.C."/>
            <person name="Ding S.J."/>
            <person name="Wang X.J."/>
            <person name="Zhu J.G."/>
            <person name="Ruan X.D."/>
            <person name="Zhao L."/>
            <person name="Wei J.T."/>
            <person name="Ye R.Z."/>
            <person name="Que T.C."/>
            <person name="Du C.H."/>
            <person name="Zhou Y.H."/>
            <person name="Cheng J.X."/>
            <person name="Dai P.F."/>
            <person name="Guo W.B."/>
            <person name="Han X.H."/>
            <person name="Huang E.J."/>
            <person name="Li L.F."/>
            <person name="Wei W."/>
            <person name="Gao Y.C."/>
            <person name="Liu J.Z."/>
            <person name="Shao H.Z."/>
            <person name="Wang X."/>
            <person name="Wang C.C."/>
            <person name="Yang T.C."/>
            <person name="Huo Q.B."/>
            <person name="Li W."/>
            <person name="Chen H.Y."/>
            <person name="Chen S.E."/>
            <person name="Zhou L.G."/>
            <person name="Ni X.B."/>
            <person name="Tian J.H."/>
            <person name="Sheng Y."/>
            <person name="Liu T."/>
            <person name="Pan Y.S."/>
            <person name="Xia L.Y."/>
            <person name="Li J."/>
            <person name="Zhao F."/>
            <person name="Cao W.C."/>
        </authorList>
    </citation>
    <scope>NUCLEOTIDE SEQUENCE [LARGE SCALE GENOMIC DNA]</scope>
    <source>
        <strain evidence="8">HaeL-2018</strain>
    </source>
</reference>
<evidence type="ECO:0000256" key="1">
    <source>
        <dbReference type="ARBA" id="ARBA00004613"/>
    </source>
</evidence>
<sequence>MEMYRQLLIAAALLLSSAAVVRGDWSTCGAPDGSTQSFEIAGCQAPARCVLKKGTEAKVSILFSSKVASKGVKVKAFGVIHEVPIPFPLPQKDACQCGVTCPIQENGNYTYHSSFPIKAEYPSLSLDVKWELIDDDGKNLVCQLVPVEITS</sequence>
<keyword evidence="5" id="KW-1015">Disulfide bond</keyword>
<evidence type="ECO:0000259" key="7">
    <source>
        <dbReference type="SMART" id="SM00737"/>
    </source>
</evidence>
<protein>
    <recommendedName>
        <fullName evidence="7">MD-2-related lipid-recognition domain-containing protein</fullName>
    </recommendedName>
</protein>
<dbReference type="FunFam" id="2.60.40.770:FF:000001">
    <property type="entry name" value="NPC intracellular cholesterol transporter 2"/>
    <property type="match status" value="1"/>
</dbReference>
<dbReference type="InterPro" id="IPR033916">
    <property type="entry name" value="ML_Npc2-like"/>
</dbReference>
<dbReference type="GO" id="GO:0005576">
    <property type="term" value="C:extracellular region"/>
    <property type="evidence" value="ECO:0007669"/>
    <property type="project" value="UniProtKB-SubCell"/>
</dbReference>
<dbReference type="PANTHER" id="PTHR11306:SF68">
    <property type="entry name" value="NPC INTRACELLULAR CHOLESTEROL TRANSPORTER 2"/>
    <property type="match status" value="1"/>
</dbReference>
<dbReference type="CDD" id="cd00916">
    <property type="entry name" value="Npc2_like"/>
    <property type="match status" value="1"/>
</dbReference>